<comment type="caution">
    <text evidence="6">The sequence shown here is derived from an EMBL/GenBank/DDBJ whole genome shotgun (WGS) entry which is preliminary data.</text>
</comment>
<evidence type="ECO:0000256" key="1">
    <source>
        <dbReference type="ARBA" id="ARBA00022490"/>
    </source>
</evidence>
<dbReference type="InterPro" id="IPR012675">
    <property type="entry name" value="Beta-grasp_dom_sf"/>
</dbReference>
<dbReference type="Pfam" id="PF09138">
    <property type="entry name" value="Urm1"/>
    <property type="match status" value="1"/>
</dbReference>
<keyword evidence="2" id="KW-1017">Isopeptide bond</keyword>
<name>A0ABY6UZW3_BIOOC</name>
<dbReference type="Gene3D" id="3.10.20.30">
    <property type="match status" value="1"/>
</dbReference>
<protein>
    <recommendedName>
        <fullName evidence="5">Ubiquitin-related modifier 1</fullName>
    </recommendedName>
</protein>
<keyword evidence="1 5" id="KW-0963">Cytoplasm</keyword>
<comment type="similarity">
    <text evidence="5">Belongs to the URM1 family.</text>
</comment>
<dbReference type="InterPro" id="IPR015221">
    <property type="entry name" value="Urm1"/>
</dbReference>
<keyword evidence="7" id="KW-1185">Reference proteome</keyword>
<keyword evidence="3 5" id="KW-0819">tRNA processing</keyword>
<evidence type="ECO:0000256" key="2">
    <source>
        <dbReference type="ARBA" id="ARBA00022499"/>
    </source>
</evidence>
<dbReference type="InterPro" id="IPR016155">
    <property type="entry name" value="Mopterin_synth/thiamin_S_b"/>
</dbReference>
<evidence type="ECO:0000313" key="6">
    <source>
        <dbReference type="EMBL" id="VUC36856.1"/>
    </source>
</evidence>
<keyword evidence="4" id="KW-0833">Ubl conjugation pathway</keyword>
<comment type="pathway">
    <text evidence="5">tRNA modification; 5-methoxycarbonylmethyl-2-thiouridine-tRNA biosynthesis.</text>
</comment>
<gene>
    <name evidence="6" type="ORF">CLO192961_LOCUS455546</name>
</gene>
<evidence type="ECO:0000256" key="3">
    <source>
        <dbReference type="ARBA" id="ARBA00022694"/>
    </source>
</evidence>
<organism evidence="6 7">
    <name type="scientific">Bionectria ochroleuca</name>
    <name type="common">Gliocladium roseum</name>
    <dbReference type="NCBI Taxonomy" id="29856"/>
    <lineage>
        <taxon>Eukaryota</taxon>
        <taxon>Fungi</taxon>
        <taxon>Dikarya</taxon>
        <taxon>Ascomycota</taxon>
        <taxon>Pezizomycotina</taxon>
        <taxon>Sordariomycetes</taxon>
        <taxon>Hypocreomycetidae</taxon>
        <taxon>Hypocreales</taxon>
        <taxon>Bionectriaceae</taxon>
        <taxon>Clonostachys</taxon>
    </lineage>
</organism>
<proteinExistence type="inferred from homology"/>
<evidence type="ECO:0000313" key="7">
    <source>
        <dbReference type="Proteomes" id="UP000766486"/>
    </source>
</evidence>
<evidence type="ECO:0000256" key="5">
    <source>
        <dbReference type="RuleBase" id="RU361182"/>
    </source>
</evidence>
<accession>A0ABY6UZW3</accession>
<comment type="subcellular location">
    <subcellularLocation>
        <location evidence="5">Cytoplasm</location>
    </subcellularLocation>
</comment>
<evidence type="ECO:0000256" key="4">
    <source>
        <dbReference type="ARBA" id="ARBA00022786"/>
    </source>
</evidence>
<dbReference type="EMBL" id="CABFNS010000934">
    <property type="protein sequence ID" value="VUC36856.1"/>
    <property type="molecule type" value="Genomic_DNA"/>
</dbReference>
<dbReference type="Proteomes" id="UP000766486">
    <property type="component" value="Unassembled WGS sequence"/>
</dbReference>
<dbReference type="SUPFAM" id="SSF54285">
    <property type="entry name" value="MoaD/ThiS"/>
    <property type="match status" value="1"/>
</dbReference>
<reference evidence="6 7" key="1">
    <citation type="submission" date="2019-06" db="EMBL/GenBank/DDBJ databases">
        <authorList>
            <person name="Broberg M."/>
        </authorList>
    </citation>
    <scope>NUCLEOTIDE SEQUENCE [LARGE SCALE GENOMIC DNA]</scope>
</reference>
<sequence length="107" mass="12293">MGPPSNATDPQPVIPLKIEFSGGLEILFADERHHSLSLPALDKDGSPSNIGFLINYLCENLMKDQRKELFVLDDHLHNPVGQCRRQFLLPHNLGIWCFQHLIRKPWR</sequence>